<protein>
    <submittedName>
        <fullName evidence="1">Uncharacterized protein</fullName>
    </submittedName>
</protein>
<reference evidence="1 2" key="1">
    <citation type="submission" date="2024-03" db="EMBL/GenBank/DDBJ databases">
        <title>The Acrasis kona genome and developmental transcriptomes reveal deep origins of eukaryotic multicellular pathways.</title>
        <authorList>
            <person name="Sheikh S."/>
            <person name="Fu C.-J."/>
            <person name="Brown M.W."/>
            <person name="Baldauf S.L."/>
        </authorList>
    </citation>
    <scope>NUCLEOTIDE SEQUENCE [LARGE SCALE GENOMIC DNA]</scope>
    <source>
        <strain evidence="1 2">ATCC MYA-3509</strain>
    </source>
</reference>
<dbReference type="Gene3D" id="2.130.10.10">
    <property type="entry name" value="YVTN repeat-like/Quinoprotein amine dehydrogenase"/>
    <property type="match status" value="1"/>
</dbReference>
<comment type="caution">
    <text evidence="1">The sequence shown here is derived from an EMBL/GenBank/DDBJ whole genome shotgun (WGS) entry which is preliminary data.</text>
</comment>
<dbReference type="InterPro" id="IPR011043">
    <property type="entry name" value="Gal_Oxase/kelch_b-propeller"/>
</dbReference>
<evidence type="ECO:0000313" key="2">
    <source>
        <dbReference type="Proteomes" id="UP001431209"/>
    </source>
</evidence>
<name>A0AAW2Z2B6_9EUKA</name>
<dbReference type="AlphaFoldDB" id="A0AAW2Z2B6"/>
<accession>A0AAW2Z2B6</accession>
<dbReference type="InterPro" id="IPR015943">
    <property type="entry name" value="WD40/YVTN_repeat-like_dom_sf"/>
</dbReference>
<proteinExistence type="predicted"/>
<keyword evidence="2" id="KW-1185">Reference proteome</keyword>
<organism evidence="1 2">
    <name type="scientific">Acrasis kona</name>
    <dbReference type="NCBI Taxonomy" id="1008807"/>
    <lineage>
        <taxon>Eukaryota</taxon>
        <taxon>Discoba</taxon>
        <taxon>Heterolobosea</taxon>
        <taxon>Tetramitia</taxon>
        <taxon>Eutetramitia</taxon>
        <taxon>Acrasidae</taxon>
        <taxon>Acrasis</taxon>
    </lineage>
</organism>
<evidence type="ECO:0000313" key="1">
    <source>
        <dbReference type="EMBL" id="KAL0483418.1"/>
    </source>
</evidence>
<dbReference type="SUPFAM" id="SSF50965">
    <property type="entry name" value="Galactose oxidase, central domain"/>
    <property type="match status" value="1"/>
</dbReference>
<gene>
    <name evidence="1" type="ORF">AKO1_014755</name>
</gene>
<dbReference type="EMBL" id="JAOPGA020000958">
    <property type="protein sequence ID" value="KAL0483418.1"/>
    <property type="molecule type" value="Genomic_DNA"/>
</dbReference>
<dbReference type="Proteomes" id="UP001431209">
    <property type="component" value="Unassembled WGS sequence"/>
</dbReference>
<sequence length="271" mass="30550">MDVSSLNINTPDDSNCDYESTLIAESDGRPQDSIKRTIIAVNLKTKNNTLVNDSHWSNATTMVVIDDIVYVVCGWIYTVTRNGWKRVSKEGTWGSSKGISHDGKIYLVSRASGKLFCWDPATKKHFLVTKDLWKKCGCLFSFKNDLYVVTNNIFKINLEEGGFDQVTHDDMWSGYKDAIVWNNKIYAISSKTKSILCYDPSSKTSQIVESNEDVKTKRPMVVAGGTVLSFGGVIYELDFDNGGHQRYSKDDGYKRIKRAVYVPAEDSIWCL</sequence>